<gene>
    <name evidence="6" type="ORF">NB037_02315</name>
</gene>
<accession>A0A9X2DVF0</accession>
<dbReference type="RefSeq" id="WP_251943274.1">
    <property type="nucleotide sequence ID" value="NZ_JAMRYM010000003.1"/>
</dbReference>
<evidence type="ECO:0000256" key="3">
    <source>
        <dbReference type="ARBA" id="ARBA00022729"/>
    </source>
</evidence>
<evidence type="ECO:0000256" key="1">
    <source>
        <dbReference type="ARBA" id="ARBA00004196"/>
    </source>
</evidence>
<dbReference type="Pfam" id="PF13407">
    <property type="entry name" value="Peripla_BP_4"/>
    <property type="match status" value="1"/>
</dbReference>
<keyword evidence="3 4" id="KW-0732">Signal</keyword>
<feature type="domain" description="Periplasmic binding protein" evidence="5">
    <location>
        <begin position="48"/>
        <end position="301"/>
    </location>
</feature>
<feature type="signal peptide" evidence="4">
    <location>
        <begin position="1"/>
        <end position="25"/>
    </location>
</feature>
<dbReference type="Proteomes" id="UP001155240">
    <property type="component" value="Unassembled WGS sequence"/>
</dbReference>
<dbReference type="CDD" id="cd01536">
    <property type="entry name" value="PBP1_ABC_sugar_binding-like"/>
    <property type="match status" value="1"/>
</dbReference>
<dbReference type="InterPro" id="IPR025997">
    <property type="entry name" value="SBP_2_dom"/>
</dbReference>
<evidence type="ECO:0000259" key="5">
    <source>
        <dbReference type="Pfam" id="PF13407"/>
    </source>
</evidence>
<evidence type="ECO:0000313" key="6">
    <source>
        <dbReference type="EMBL" id="MCM6761243.1"/>
    </source>
</evidence>
<feature type="chain" id="PRO_5040975127" evidence="4">
    <location>
        <begin position="26"/>
        <end position="335"/>
    </location>
</feature>
<evidence type="ECO:0000313" key="7">
    <source>
        <dbReference type="Proteomes" id="UP001155240"/>
    </source>
</evidence>
<evidence type="ECO:0000256" key="2">
    <source>
        <dbReference type="ARBA" id="ARBA00007639"/>
    </source>
</evidence>
<protein>
    <submittedName>
        <fullName evidence="6">Sugar ABC transporter substrate-binding protein</fullName>
    </submittedName>
</protein>
<sequence>MKTLTRRIVSLGAVAAVAVSLTGCAVTIGNPTSQSSGEREQKDEYRVAYVARAQVDSFAAWLANEMKAESENYDDITLDVFDGQADDEVENRMIENAIANKYDAIIVQSNNADAQTPYIQEAVNAGIVTITTNPRVEGIDGANSVDANPYDQGAVVAQDALDLIPENADVVVLNGPGGNFHTTQRREAWQKEFFDKRPDVEIVEENIANWNKDEALRMMEDWSLANPSIDAIISMNDNMATGALEAVKGKSGFENILAFGVDGTPEATLLIQDGTMTATSLQNAQELAQLNMKAVHDLLTGVEDTVNVDIGNPLITKENSQEYIDIFREAGLITD</sequence>
<dbReference type="SUPFAM" id="SSF53822">
    <property type="entry name" value="Periplasmic binding protein-like I"/>
    <property type="match status" value="1"/>
</dbReference>
<comment type="caution">
    <text evidence="6">The sequence shown here is derived from an EMBL/GenBank/DDBJ whole genome shotgun (WGS) entry which is preliminary data.</text>
</comment>
<comment type="subcellular location">
    <subcellularLocation>
        <location evidence="1">Cell envelope</location>
    </subcellularLocation>
</comment>
<comment type="similarity">
    <text evidence="2">Belongs to the bacterial solute-binding protein 2 family.</text>
</comment>
<dbReference type="PANTHER" id="PTHR46847">
    <property type="entry name" value="D-ALLOSE-BINDING PERIPLASMIC PROTEIN-RELATED"/>
    <property type="match status" value="1"/>
</dbReference>
<dbReference type="GO" id="GO:0030246">
    <property type="term" value="F:carbohydrate binding"/>
    <property type="evidence" value="ECO:0007669"/>
    <property type="project" value="UniProtKB-ARBA"/>
</dbReference>
<dbReference type="AlphaFoldDB" id="A0A9X2DVF0"/>
<organism evidence="6 7">
    <name type="scientific">Rathayibacter rubneri</name>
    <dbReference type="NCBI Taxonomy" id="2950106"/>
    <lineage>
        <taxon>Bacteria</taxon>
        <taxon>Bacillati</taxon>
        <taxon>Actinomycetota</taxon>
        <taxon>Actinomycetes</taxon>
        <taxon>Micrococcales</taxon>
        <taxon>Microbacteriaceae</taxon>
        <taxon>Rathayibacter</taxon>
    </lineage>
</organism>
<proteinExistence type="inferred from homology"/>
<name>A0A9X2DVF0_9MICO</name>
<dbReference type="Gene3D" id="3.40.50.2300">
    <property type="match status" value="2"/>
</dbReference>
<dbReference type="PANTHER" id="PTHR46847:SF1">
    <property type="entry name" value="D-ALLOSE-BINDING PERIPLASMIC PROTEIN-RELATED"/>
    <property type="match status" value="1"/>
</dbReference>
<evidence type="ECO:0000256" key="4">
    <source>
        <dbReference type="SAM" id="SignalP"/>
    </source>
</evidence>
<dbReference type="GO" id="GO:0030313">
    <property type="term" value="C:cell envelope"/>
    <property type="evidence" value="ECO:0007669"/>
    <property type="project" value="UniProtKB-SubCell"/>
</dbReference>
<reference evidence="6" key="1">
    <citation type="submission" date="2022-06" db="EMBL/GenBank/DDBJ databases">
        <title>Whole genome shotgun sequencing (WGS) of Rathayibacter sp. ZW T2_19, isolated from stored onions (Allium cepa).</title>
        <authorList>
            <person name="Stoll D.A."/>
            <person name="Huch M."/>
        </authorList>
    </citation>
    <scope>NUCLEOTIDE SEQUENCE</scope>
    <source>
        <strain evidence="6">ZW T2_19</strain>
    </source>
</reference>
<dbReference type="EMBL" id="JAMRYM010000003">
    <property type="protein sequence ID" value="MCM6761243.1"/>
    <property type="molecule type" value="Genomic_DNA"/>
</dbReference>
<dbReference type="PROSITE" id="PS51257">
    <property type="entry name" value="PROKAR_LIPOPROTEIN"/>
    <property type="match status" value="1"/>
</dbReference>
<dbReference type="InterPro" id="IPR028082">
    <property type="entry name" value="Peripla_BP_I"/>
</dbReference>
<keyword evidence="7" id="KW-1185">Reference proteome</keyword>